<feature type="region of interest" description="Disordered" evidence="1">
    <location>
        <begin position="1"/>
        <end position="114"/>
    </location>
</feature>
<gene>
    <name evidence="2" type="ORF">BDK51DRAFT_31449</name>
</gene>
<dbReference type="EMBL" id="KZ999685">
    <property type="protein sequence ID" value="RKO84832.1"/>
    <property type="molecule type" value="Genomic_DNA"/>
</dbReference>
<feature type="compositionally biased region" description="Basic and acidic residues" evidence="1">
    <location>
        <begin position="58"/>
        <end position="84"/>
    </location>
</feature>
<dbReference type="Proteomes" id="UP000269721">
    <property type="component" value="Unassembled WGS sequence"/>
</dbReference>
<feature type="compositionally biased region" description="Low complexity" evidence="1">
    <location>
        <begin position="170"/>
        <end position="181"/>
    </location>
</feature>
<dbReference type="AlphaFoldDB" id="A0A4P9VZQ7"/>
<feature type="region of interest" description="Disordered" evidence="1">
    <location>
        <begin position="163"/>
        <end position="209"/>
    </location>
</feature>
<feature type="region of interest" description="Disordered" evidence="1">
    <location>
        <begin position="127"/>
        <end position="147"/>
    </location>
</feature>
<feature type="compositionally biased region" description="Basic residues" evidence="1">
    <location>
        <begin position="85"/>
        <end position="100"/>
    </location>
</feature>
<protein>
    <submittedName>
        <fullName evidence="2">Uncharacterized protein</fullName>
    </submittedName>
</protein>
<accession>A0A4P9VZQ7</accession>
<keyword evidence="3" id="KW-1185">Reference proteome</keyword>
<evidence type="ECO:0000313" key="3">
    <source>
        <dbReference type="Proteomes" id="UP000269721"/>
    </source>
</evidence>
<evidence type="ECO:0000313" key="2">
    <source>
        <dbReference type="EMBL" id="RKO84832.1"/>
    </source>
</evidence>
<reference evidence="3" key="1">
    <citation type="journal article" date="2018" name="Nat. Microbiol.">
        <title>Leveraging single-cell genomics to expand the fungal tree of life.</title>
        <authorList>
            <person name="Ahrendt S.R."/>
            <person name="Quandt C.A."/>
            <person name="Ciobanu D."/>
            <person name="Clum A."/>
            <person name="Salamov A."/>
            <person name="Andreopoulos B."/>
            <person name="Cheng J.F."/>
            <person name="Woyke T."/>
            <person name="Pelin A."/>
            <person name="Henrissat B."/>
            <person name="Reynolds N.K."/>
            <person name="Benny G.L."/>
            <person name="Smith M.E."/>
            <person name="James T.Y."/>
            <person name="Grigoriev I.V."/>
        </authorList>
    </citation>
    <scope>NUCLEOTIDE SEQUENCE [LARGE SCALE GENOMIC DNA]</scope>
</reference>
<evidence type="ECO:0000256" key="1">
    <source>
        <dbReference type="SAM" id="MobiDB-lite"/>
    </source>
</evidence>
<proteinExistence type="predicted"/>
<name>A0A4P9VZQ7_9FUNG</name>
<sequence length="209" mass="21815">MFLTRPNFAESYLPPSPPASMKTRLGSGSLLDRPTSRERGEGSLEPGDKVPSGASPREPAETRTDTDDGSRRDTPEESDVEGKAGRRGRKGLLKRSKSMHKMSDSVGLSKAKGRSTIVSAQDESLSTFLASSPSSPVSLSESKPAKKTIAGSLISSLQNLKRRVGHDAADSSLDDGSAMGLSGVGLSDAGSKQNSNGTTPVGSTRALQQ</sequence>
<organism evidence="2 3">
    <name type="scientific">Blyttiomyces helicus</name>
    <dbReference type="NCBI Taxonomy" id="388810"/>
    <lineage>
        <taxon>Eukaryota</taxon>
        <taxon>Fungi</taxon>
        <taxon>Fungi incertae sedis</taxon>
        <taxon>Chytridiomycota</taxon>
        <taxon>Chytridiomycota incertae sedis</taxon>
        <taxon>Chytridiomycetes</taxon>
        <taxon>Chytridiomycetes incertae sedis</taxon>
        <taxon>Blyttiomyces</taxon>
    </lineage>
</organism>
<feature type="compositionally biased region" description="Basic and acidic residues" evidence="1">
    <location>
        <begin position="34"/>
        <end position="48"/>
    </location>
</feature>
<feature type="compositionally biased region" description="Low complexity" evidence="1">
    <location>
        <begin position="127"/>
        <end position="142"/>
    </location>
</feature>
<feature type="compositionally biased region" description="Polar residues" evidence="1">
    <location>
        <begin position="190"/>
        <end position="209"/>
    </location>
</feature>